<dbReference type="Pfam" id="PF13567">
    <property type="entry name" value="DUF4131"/>
    <property type="match status" value="1"/>
</dbReference>
<evidence type="ECO:0000256" key="2">
    <source>
        <dbReference type="ARBA" id="ARBA00022475"/>
    </source>
</evidence>
<dbReference type="NCBIfam" id="TIGR00360">
    <property type="entry name" value="ComEC_N-term"/>
    <property type="match status" value="1"/>
</dbReference>
<evidence type="ECO:0000256" key="1">
    <source>
        <dbReference type="ARBA" id="ARBA00004651"/>
    </source>
</evidence>
<dbReference type="InterPro" id="IPR052159">
    <property type="entry name" value="Competence_DNA_uptake"/>
</dbReference>
<feature type="transmembrane region" description="Helical" evidence="6">
    <location>
        <begin position="343"/>
        <end position="366"/>
    </location>
</feature>
<protein>
    <recommendedName>
        <fullName evidence="11">ComEC/Rec2-related protein domain-containing protein</fullName>
    </recommendedName>
</protein>
<comment type="caution">
    <text evidence="9">The sequence shown here is derived from an EMBL/GenBank/DDBJ whole genome shotgun (WGS) entry which is preliminary data.</text>
</comment>
<dbReference type="AlphaFoldDB" id="A0A1F6DBS9"/>
<organism evidence="9 10">
    <name type="scientific">Candidatus Kaiserbacteria bacterium RIFCSPHIGHO2_01_FULL_56_24</name>
    <dbReference type="NCBI Taxonomy" id="1798487"/>
    <lineage>
        <taxon>Bacteria</taxon>
        <taxon>Candidatus Kaiseribacteriota</taxon>
    </lineage>
</organism>
<dbReference type="PANTHER" id="PTHR30619">
    <property type="entry name" value="DNA INTERNALIZATION/COMPETENCE PROTEIN COMEC/REC2"/>
    <property type="match status" value="1"/>
</dbReference>
<keyword evidence="4 6" id="KW-1133">Transmembrane helix</keyword>
<dbReference type="InterPro" id="IPR025405">
    <property type="entry name" value="DUF4131"/>
</dbReference>
<reference evidence="9 10" key="1">
    <citation type="journal article" date="2016" name="Nat. Commun.">
        <title>Thousands of microbial genomes shed light on interconnected biogeochemical processes in an aquifer system.</title>
        <authorList>
            <person name="Anantharaman K."/>
            <person name="Brown C.T."/>
            <person name="Hug L.A."/>
            <person name="Sharon I."/>
            <person name="Castelle C.J."/>
            <person name="Probst A.J."/>
            <person name="Thomas B.C."/>
            <person name="Singh A."/>
            <person name="Wilkins M.J."/>
            <person name="Karaoz U."/>
            <person name="Brodie E.L."/>
            <person name="Williams K.H."/>
            <person name="Hubbard S.S."/>
            <person name="Banfield J.F."/>
        </authorList>
    </citation>
    <scope>NUCLEOTIDE SEQUENCE [LARGE SCALE GENOMIC DNA]</scope>
</reference>
<accession>A0A1F6DBS9</accession>
<dbReference type="PANTHER" id="PTHR30619:SF1">
    <property type="entry name" value="RECOMBINATION PROTEIN 2"/>
    <property type="match status" value="1"/>
</dbReference>
<dbReference type="InterPro" id="IPR004477">
    <property type="entry name" value="ComEC_N"/>
</dbReference>
<evidence type="ECO:0000256" key="3">
    <source>
        <dbReference type="ARBA" id="ARBA00022692"/>
    </source>
</evidence>
<feature type="transmembrane region" description="Helical" evidence="6">
    <location>
        <begin position="29"/>
        <end position="48"/>
    </location>
</feature>
<evidence type="ECO:0000259" key="7">
    <source>
        <dbReference type="Pfam" id="PF03772"/>
    </source>
</evidence>
<feature type="transmembrane region" description="Helical" evidence="6">
    <location>
        <begin position="467"/>
        <end position="485"/>
    </location>
</feature>
<evidence type="ECO:0000256" key="4">
    <source>
        <dbReference type="ARBA" id="ARBA00022989"/>
    </source>
</evidence>
<evidence type="ECO:0000313" key="10">
    <source>
        <dbReference type="Proteomes" id="UP000176377"/>
    </source>
</evidence>
<keyword evidence="5 6" id="KW-0472">Membrane</keyword>
<keyword evidence="3 6" id="KW-0812">Transmembrane</keyword>
<feature type="transmembrane region" description="Helical" evidence="6">
    <location>
        <begin position="316"/>
        <end position="337"/>
    </location>
</feature>
<feature type="domain" description="DUF4131" evidence="8">
    <location>
        <begin position="27"/>
        <end position="183"/>
    </location>
</feature>
<feature type="transmembrane region" description="Helical" evidence="6">
    <location>
        <begin position="442"/>
        <end position="461"/>
    </location>
</feature>
<feature type="domain" description="ComEC/Rec2-related protein" evidence="7">
    <location>
        <begin position="225"/>
        <end position="487"/>
    </location>
</feature>
<dbReference type="EMBL" id="MFLA01000032">
    <property type="protein sequence ID" value="OGG58482.1"/>
    <property type="molecule type" value="Genomic_DNA"/>
</dbReference>
<evidence type="ECO:0000259" key="8">
    <source>
        <dbReference type="Pfam" id="PF13567"/>
    </source>
</evidence>
<gene>
    <name evidence="9" type="ORF">A2765_01990</name>
</gene>
<dbReference type="Proteomes" id="UP000176377">
    <property type="component" value="Unassembled WGS sequence"/>
</dbReference>
<feature type="transmembrane region" description="Helical" evidence="6">
    <location>
        <begin position="378"/>
        <end position="401"/>
    </location>
</feature>
<evidence type="ECO:0000256" key="6">
    <source>
        <dbReference type="SAM" id="Phobius"/>
    </source>
</evidence>
<sequence length="500" mass="53594">MGTRIFWAGIIGFILGVFARTNVQFGWVTIGFVVFCAIVVAVMVRIELAMAHRAFLLSIVLLAFAGGATRMHGGVIESDPTLDSYVGSKVVLEGIIVDEPDVREDSVRLPVRIASVASTSIESSVSVLVVVPLHTDVAYGDVIHAEGELRVPESFESGDGRVFDYPGYLAKDGNLYQMSFAKVSRTGKNEGNLLKSWAIWLKQKYLEGLANSLSEPQAGLAGGITVGDKRGLGEELSDTFRTVGLTHIVVLSGYNIMVVVDSLLRWLSRFPQAVRLSLAGFVALFFAAITGFASASTRAAMMAMIAITGKATGRTYLASRALALVAVGMILWNPYILLYDPGFQLSILATAGLIFLSPLITPYLLFVPERLGLREIAASSISAQLAVLPLLLYQNGILTLFSLPVNLLALAVIPMAMFFSAIAAIVGLFAGAVAPIFGLPAYALLSYVIYVAKGFAALPFSSVSIPAFSATWLILVYMILFGIVLKMHKKAAGHEVPPHR</sequence>
<evidence type="ECO:0000256" key="5">
    <source>
        <dbReference type="ARBA" id="ARBA00023136"/>
    </source>
</evidence>
<evidence type="ECO:0008006" key="11">
    <source>
        <dbReference type="Google" id="ProtNLM"/>
    </source>
</evidence>
<comment type="subcellular location">
    <subcellularLocation>
        <location evidence="1">Cell membrane</location>
        <topology evidence="1">Multi-pass membrane protein</topology>
    </subcellularLocation>
</comment>
<name>A0A1F6DBS9_9BACT</name>
<feature type="transmembrane region" description="Helical" evidence="6">
    <location>
        <begin position="407"/>
        <end position="430"/>
    </location>
</feature>
<evidence type="ECO:0000313" key="9">
    <source>
        <dbReference type="EMBL" id="OGG58482.1"/>
    </source>
</evidence>
<dbReference type="Pfam" id="PF03772">
    <property type="entry name" value="Competence"/>
    <property type="match status" value="1"/>
</dbReference>
<dbReference type="GO" id="GO:0005886">
    <property type="term" value="C:plasma membrane"/>
    <property type="evidence" value="ECO:0007669"/>
    <property type="project" value="UniProtKB-SubCell"/>
</dbReference>
<feature type="transmembrane region" description="Helical" evidence="6">
    <location>
        <begin position="273"/>
        <end position="295"/>
    </location>
</feature>
<keyword evidence="2" id="KW-1003">Cell membrane</keyword>
<proteinExistence type="predicted"/>